<evidence type="ECO:0000256" key="8">
    <source>
        <dbReference type="SAM" id="MobiDB-lite"/>
    </source>
</evidence>
<evidence type="ECO:0000313" key="10">
    <source>
        <dbReference type="EMBL" id="KAG9442133.1"/>
    </source>
</evidence>
<dbReference type="FunFam" id="3.30.20.10:FF:000001">
    <property type="entry name" value="Endochitinase (Chitinase)"/>
    <property type="match status" value="1"/>
</dbReference>
<keyword evidence="3" id="KW-0732">Signal</keyword>
<evidence type="ECO:0000259" key="9">
    <source>
        <dbReference type="Pfam" id="PF00182"/>
    </source>
</evidence>
<keyword evidence="5" id="KW-0119">Carbohydrate metabolism</keyword>
<keyword evidence="4" id="KW-0378">Hydrolase</keyword>
<evidence type="ECO:0000256" key="4">
    <source>
        <dbReference type="ARBA" id="ARBA00022801"/>
    </source>
</evidence>
<dbReference type="InterPro" id="IPR023346">
    <property type="entry name" value="Lysozyme-like_dom_sf"/>
</dbReference>
<feature type="compositionally biased region" description="Polar residues" evidence="8">
    <location>
        <begin position="101"/>
        <end position="113"/>
    </location>
</feature>
<evidence type="ECO:0000256" key="7">
    <source>
        <dbReference type="ARBA" id="ARBA00023326"/>
    </source>
</evidence>
<dbReference type="Gene3D" id="3.30.20.10">
    <property type="entry name" value="Endochitinase, domain 2"/>
    <property type="match status" value="1"/>
</dbReference>
<dbReference type="SUPFAM" id="SSF53955">
    <property type="entry name" value="Lysozyme-like"/>
    <property type="match status" value="1"/>
</dbReference>
<evidence type="ECO:0000256" key="2">
    <source>
        <dbReference type="ARBA" id="ARBA00012729"/>
    </source>
</evidence>
<keyword evidence="7" id="KW-0624">Polysaccharide degradation</keyword>
<dbReference type="CDD" id="cd00325">
    <property type="entry name" value="chitinase_GH19"/>
    <property type="match status" value="1"/>
</dbReference>
<organism evidence="10 11">
    <name type="scientific">Aristolochia fimbriata</name>
    <name type="common">White veined hardy Dutchman's pipe vine</name>
    <dbReference type="NCBI Taxonomy" id="158543"/>
    <lineage>
        <taxon>Eukaryota</taxon>
        <taxon>Viridiplantae</taxon>
        <taxon>Streptophyta</taxon>
        <taxon>Embryophyta</taxon>
        <taxon>Tracheophyta</taxon>
        <taxon>Spermatophyta</taxon>
        <taxon>Magnoliopsida</taxon>
        <taxon>Magnoliidae</taxon>
        <taxon>Piperales</taxon>
        <taxon>Aristolochiaceae</taxon>
        <taxon>Aristolochia</taxon>
    </lineage>
</organism>
<sequence length="284" mass="31314">MDFSDIFCLYRADMEAMLLRATSSSIQASGAIGYPSLAISNHDFVAMLRYSSFLPQLRVDGGKSVSRWTTLLSPASPGRSRYRSIRAMVADGENVPERRSGSGSNQSQCSTLSSAPTGVASIINRELYDKILPNRGNRLCEGSFYTYDAFITAANSFPEFGTVGDEETRKRELAAFFGQTSRETTGGGKNAQDKYNWGYCWIRQKSPPSDYCLPSTKWPCVPGQAYYGRGPIQLTFNFNYGQAGEALGVDLLSNPDLVATDSVICFKASIWFWMTPQPPKPLMP</sequence>
<evidence type="ECO:0000256" key="3">
    <source>
        <dbReference type="ARBA" id="ARBA00022729"/>
    </source>
</evidence>
<dbReference type="EC" id="3.2.1.14" evidence="2"/>
<keyword evidence="11" id="KW-1185">Reference proteome</keyword>
<evidence type="ECO:0000256" key="1">
    <source>
        <dbReference type="ARBA" id="ARBA00000822"/>
    </source>
</evidence>
<comment type="caution">
    <text evidence="10">The sequence shown here is derived from an EMBL/GenBank/DDBJ whole genome shotgun (WGS) entry which is preliminary data.</text>
</comment>
<dbReference type="Proteomes" id="UP000825729">
    <property type="component" value="Unassembled WGS sequence"/>
</dbReference>
<name>A0AAV7E066_ARIFI</name>
<dbReference type="GO" id="GO:0008843">
    <property type="term" value="F:endochitinase activity"/>
    <property type="evidence" value="ECO:0007669"/>
    <property type="project" value="UniProtKB-EC"/>
</dbReference>
<reference evidence="10 11" key="1">
    <citation type="submission" date="2021-07" db="EMBL/GenBank/DDBJ databases">
        <title>The Aristolochia fimbriata genome: insights into angiosperm evolution, floral development and chemical biosynthesis.</title>
        <authorList>
            <person name="Jiao Y."/>
        </authorList>
    </citation>
    <scope>NUCLEOTIDE SEQUENCE [LARGE SCALE GENOMIC DNA]</scope>
    <source>
        <strain evidence="10">IBCAS-2021</strain>
        <tissue evidence="10">Leaf</tissue>
    </source>
</reference>
<feature type="domain" description="Glycoside hydrolase family 19 catalytic" evidence="9">
    <location>
        <begin position="122"/>
        <end position="281"/>
    </location>
</feature>
<dbReference type="PANTHER" id="PTHR22595:SF171">
    <property type="entry name" value="BASIC ENDOCHITINASE B"/>
    <property type="match status" value="1"/>
</dbReference>
<dbReference type="Gene3D" id="1.10.530.10">
    <property type="match status" value="1"/>
</dbReference>
<accession>A0AAV7E066</accession>
<dbReference type="Pfam" id="PF00182">
    <property type="entry name" value="Glyco_hydro_19"/>
    <property type="match status" value="1"/>
</dbReference>
<proteinExistence type="predicted"/>
<evidence type="ECO:0000313" key="11">
    <source>
        <dbReference type="Proteomes" id="UP000825729"/>
    </source>
</evidence>
<gene>
    <name evidence="10" type="ORF">H6P81_017987</name>
</gene>
<dbReference type="InterPro" id="IPR000726">
    <property type="entry name" value="Glyco_hydro_19_cat"/>
</dbReference>
<comment type="catalytic activity">
    <reaction evidence="1">
        <text>Random endo-hydrolysis of N-acetyl-beta-D-glucosaminide (1-&gt;4)-beta-linkages in chitin and chitodextrins.</text>
        <dbReference type="EC" id="3.2.1.14"/>
    </reaction>
</comment>
<evidence type="ECO:0000256" key="6">
    <source>
        <dbReference type="ARBA" id="ARBA00023295"/>
    </source>
</evidence>
<dbReference type="GO" id="GO:0050832">
    <property type="term" value="P:defense response to fungus"/>
    <property type="evidence" value="ECO:0007669"/>
    <property type="project" value="TreeGrafter"/>
</dbReference>
<dbReference type="GO" id="GO:0000272">
    <property type="term" value="P:polysaccharide catabolic process"/>
    <property type="evidence" value="ECO:0007669"/>
    <property type="project" value="UniProtKB-KW"/>
</dbReference>
<dbReference type="PANTHER" id="PTHR22595">
    <property type="entry name" value="CHITINASE-RELATED"/>
    <property type="match status" value="1"/>
</dbReference>
<protein>
    <recommendedName>
        <fullName evidence="2">chitinase</fullName>
        <ecNumber evidence="2">3.2.1.14</ecNumber>
    </recommendedName>
</protein>
<dbReference type="GO" id="GO:0006032">
    <property type="term" value="P:chitin catabolic process"/>
    <property type="evidence" value="ECO:0007669"/>
    <property type="project" value="InterPro"/>
</dbReference>
<dbReference type="EMBL" id="JAINDJ010000007">
    <property type="protein sequence ID" value="KAG9442133.1"/>
    <property type="molecule type" value="Genomic_DNA"/>
</dbReference>
<dbReference type="GO" id="GO:0016998">
    <property type="term" value="P:cell wall macromolecule catabolic process"/>
    <property type="evidence" value="ECO:0007669"/>
    <property type="project" value="InterPro"/>
</dbReference>
<keyword evidence="6" id="KW-0326">Glycosidase</keyword>
<feature type="region of interest" description="Disordered" evidence="8">
    <location>
        <begin position="93"/>
        <end position="113"/>
    </location>
</feature>
<dbReference type="AlphaFoldDB" id="A0AAV7E066"/>
<evidence type="ECO:0000256" key="5">
    <source>
        <dbReference type="ARBA" id="ARBA00023277"/>
    </source>
</evidence>